<evidence type="ECO:0000313" key="1">
    <source>
        <dbReference type="EMBL" id="CAD7273234.1"/>
    </source>
</evidence>
<evidence type="ECO:0000313" key="2">
    <source>
        <dbReference type="Proteomes" id="UP000678499"/>
    </source>
</evidence>
<name>A0A7R9BEW2_9CRUS</name>
<protein>
    <submittedName>
        <fullName evidence="1">Uncharacterized protein</fullName>
    </submittedName>
</protein>
<dbReference type="Proteomes" id="UP000678499">
    <property type="component" value="Unassembled WGS sequence"/>
</dbReference>
<dbReference type="EMBL" id="CAJPEX010000108">
    <property type="protein sequence ID" value="CAG0913386.1"/>
    <property type="molecule type" value="Genomic_DNA"/>
</dbReference>
<reference evidence="1" key="1">
    <citation type="submission" date="2020-11" db="EMBL/GenBank/DDBJ databases">
        <authorList>
            <person name="Tran Van P."/>
        </authorList>
    </citation>
    <scope>NUCLEOTIDE SEQUENCE</scope>
</reference>
<gene>
    <name evidence="1" type="ORF">NMOB1V02_LOCUS1133</name>
</gene>
<accession>A0A7R9BEW2</accession>
<proteinExistence type="predicted"/>
<organism evidence="1">
    <name type="scientific">Notodromas monacha</name>
    <dbReference type="NCBI Taxonomy" id="399045"/>
    <lineage>
        <taxon>Eukaryota</taxon>
        <taxon>Metazoa</taxon>
        <taxon>Ecdysozoa</taxon>
        <taxon>Arthropoda</taxon>
        <taxon>Crustacea</taxon>
        <taxon>Oligostraca</taxon>
        <taxon>Ostracoda</taxon>
        <taxon>Podocopa</taxon>
        <taxon>Podocopida</taxon>
        <taxon>Cypridocopina</taxon>
        <taxon>Cypridoidea</taxon>
        <taxon>Cyprididae</taxon>
        <taxon>Notodromas</taxon>
    </lineage>
</organism>
<keyword evidence="2" id="KW-1185">Reference proteome</keyword>
<sequence>MLPTFDKSPLVKSGREPAVVSLNDLVTPATSKEFDGAEGGTNIRQITDGWNACRNFIYNAAFEGDVVGKPDFISPDDSRNPRTPYLALRQELAHLDLEIASLHTRLKHCSREASILRRQVGTTLKSPIIRLENLGLQLSAITHNLKRSIVDLTARLSERIRRKMSPQLWMYSSHVDDEFASRVDIVAPKCVTPGPRTCVRLNTDSN</sequence>
<dbReference type="AlphaFoldDB" id="A0A7R9BEW2"/>
<dbReference type="EMBL" id="OA882145">
    <property type="protein sequence ID" value="CAD7273234.1"/>
    <property type="molecule type" value="Genomic_DNA"/>
</dbReference>